<dbReference type="GO" id="GO:0006457">
    <property type="term" value="P:protein folding"/>
    <property type="evidence" value="ECO:0000318"/>
    <property type="project" value="GO_Central"/>
</dbReference>
<dbReference type="InterPro" id="IPR044059">
    <property type="entry name" value="Csn1/TTC4_wheel"/>
</dbReference>
<dbReference type="RefSeq" id="XP_002931478.3">
    <property type="nucleotide sequence ID" value="XM_002931432.5"/>
</dbReference>
<accession>A0A8J0QKL7</accession>
<dbReference type="AlphaFoldDB" id="A0A8J0QKL7"/>
<evidence type="ECO:0000256" key="2">
    <source>
        <dbReference type="ARBA" id="ARBA00022803"/>
    </source>
</evidence>
<feature type="domain" description="Cns1/TTC4 wheel" evidence="4">
    <location>
        <begin position="298"/>
        <end position="401"/>
    </location>
</feature>
<evidence type="ECO:0000259" key="4">
    <source>
        <dbReference type="Pfam" id="PF18972"/>
    </source>
</evidence>
<evidence type="ECO:0000313" key="6">
    <source>
        <dbReference type="RefSeq" id="XP_002931478.3"/>
    </source>
</evidence>
<comment type="similarity">
    <text evidence="3">Belongs to the TTC4 family.</text>
</comment>
<dbReference type="InterPro" id="IPR019734">
    <property type="entry name" value="TPR_rpt"/>
</dbReference>
<dbReference type="SUPFAM" id="SSF48452">
    <property type="entry name" value="TPR-like"/>
    <property type="match status" value="1"/>
</dbReference>
<sequence length="419" mass="48444">MMTPQVSSRVTPTHVSVEPFHVTALGAWRAWNPLIMDPTDQEDDHVMDQFMEKFKTQKYMGAFNEDTWEEEFDKIPMFMKKAPSEIDPQKAPDLACLQSILFDGSPEEQAKSYKDEGNEYFKEKAYKQAITSYTEGIKKNCNDQELNAILYTNRAAAQFYLGNYRSALNDATAARKLKPDHLKALIRGALCYVEIKNYTEAVEWCDEGLKVYPNEKKLLETRAKADKLLRAAERDVRKMRHAEKKKQAQKESLLSALKDRGIRIHQQPPGEEDEQEEGILLPFDTLSSENATGAHVFQDENGRLNWPVLFLYPEHGQTDFISAFHEDSRFIDHLNTMFAESPPWDEDQKYYADSLEVYFEDEESQTFYQVNPEATLLEAVQHRRFRVKAGTPSFLIFAKKSTFCIDYFSSKKVYRLPSA</sequence>
<evidence type="ECO:0000256" key="3">
    <source>
        <dbReference type="ARBA" id="ARBA00023602"/>
    </source>
</evidence>
<keyword evidence="5" id="KW-1185">Reference proteome</keyword>
<dbReference type="Pfam" id="PF18972">
    <property type="entry name" value="Wheel"/>
    <property type="match status" value="1"/>
</dbReference>
<dbReference type="GeneID" id="100379733"/>
<dbReference type="OrthoDB" id="420195at2759"/>
<keyword evidence="1" id="KW-0677">Repeat</keyword>
<dbReference type="GO" id="GO:0051879">
    <property type="term" value="F:Hsp90 protein binding"/>
    <property type="evidence" value="ECO:0000318"/>
    <property type="project" value="GO_Central"/>
</dbReference>
<dbReference type="Gene3D" id="1.25.40.10">
    <property type="entry name" value="Tetratricopeptide repeat domain"/>
    <property type="match status" value="1"/>
</dbReference>
<name>A0A8J0QKL7_XENTR</name>
<dbReference type="InterPro" id="IPR011990">
    <property type="entry name" value="TPR-like_helical_dom_sf"/>
</dbReference>
<evidence type="ECO:0000313" key="7">
    <source>
        <dbReference type="Xenbase" id="XB-GENE-975773"/>
    </source>
</evidence>
<dbReference type="CTD" id="7268"/>
<dbReference type="PANTHER" id="PTHR46035:SF1">
    <property type="entry name" value="TETRATRICOPEPTIDE REPEAT PROTEIN 4"/>
    <property type="match status" value="1"/>
</dbReference>
<protein>
    <submittedName>
        <fullName evidence="6">Tetratricopeptide repeat protein 4 isoform X1</fullName>
    </submittedName>
</protein>
<gene>
    <name evidence="6 7" type="primary">ttc4</name>
</gene>
<organism evidence="5 6">
    <name type="scientific">Xenopus tropicalis</name>
    <name type="common">Western clawed frog</name>
    <name type="synonym">Silurana tropicalis</name>
    <dbReference type="NCBI Taxonomy" id="8364"/>
    <lineage>
        <taxon>Eukaryota</taxon>
        <taxon>Metazoa</taxon>
        <taxon>Chordata</taxon>
        <taxon>Craniata</taxon>
        <taxon>Vertebrata</taxon>
        <taxon>Euteleostomi</taxon>
        <taxon>Amphibia</taxon>
        <taxon>Batrachia</taxon>
        <taxon>Anura</taxon>
        <taxon>Pipoidea</taxon>
        <taxon>Pipidae</taxon>
        <taxon>Xenopodinae</taxon>
        <taxon>Xenopus</taxon>
        <taxon>Silurana</taxon>
    </lineage>
</organism>
<dbReference type="PANTHER" id="PTHR46035">
    <property type="entry name" value="TETRATRICOPEPTIDE REPEAT PROTEIN 4"/>
    <property type="match status" value="1"/>
</dbReference>
<proteinExistence type="inferred from homology"/>
<dbReference type="Proteomes" id="UP000008143">
    <property type="component" value="Chromosome 4"/>
</dbReference>
<dbReference type="AGR" id="Xenbase:XB-GENE-975773"/>
<dbReference type="KEGG" id="xtr:100379733"/>
<evidence type="ECO:0000313" key="5">
    <source>
        <dbReference type="Proteomes" id="UP000008143"/>
    </source>
</evidence>
<dbReference type="GO" id="GO:0030544">
    <property type="term" value="F:Hsp70 protein binding"/>
    <property type="evidence" value="ECO:0000318"/>
    <property type="project" value="GO_Central"/>
</dbReference>
<reference evidence="6" key="1">
    <citation type="submission" date="2025-08" db="UniProtKB">
        <authorList>
            <consortium name="RefSeq"/>
        </authorList>
    </citation>
    <scope>IDENTIFICATION</scope>
    <source>
        <strain evidence="6">Nigerian</strain>
        <tissue evidence="6">Liver and blood</tissue>
    </source>
</reference>
<dbReference type="GO" id="GO:0005634">
    <property type="term" value="C:nucleus"/>
    <property type="evidence" value="ECO:0000318"/>
    <property type="project" value="GO_Central"/>
</dbReference>
<dbReference type="CDD" id="cd21380">
    <property type="entry name" value="CTWD_Cns1"/>
    <property type="match status" value="1"/>
</dbReference>
<keyword evidence="2" id="KW-0802">TPR repeat</keyword>
<dbReference type="OMA" id="WRAAQCA"/>
<evidence type="ECO:0000256" key="1">
    <source>
        <dbReference type="ARBA" id="ARBA00022737"/>
    </source>
</evidence>
<dbReference type="SMART" id="SM00028">
    <property type="entry name" value="TPR"/>
    <property type="match status" value="3"/>
</dbReference>
<dbReference type="Xenbase" id="XB-GENE-975773">
    <property type="gene designation" value="ttc4"/>
</dbReference>